<dbReference type="SMART" id="SM00062">
    <property type="entry name" value="PBPb"/>
    <property type="match status" value="1"/>
</dbReference>
<proteinExistence type="inferred from homology"/>
<keyword evidence="8" id="KW-1185">Reference proteome</keyword>
<dbReference type="PANTHER" id="PTHR35936">
    <property type="entry name" value="MEMBRANE-BOUND LYTIC MUREIN TRANSGLYCOSYLASE F"/>
    <property type="match status" value="1"/>
</dbReference>
<gene>
    <name evidence="7" type="ORF">FC26_GL001906</name>
</gene>
<keyword evidence="5" id="KW-0812">Transmembrane</keyword>
<evidence type="ECO:0000256" key="2">
    <source>
        <dbReference type="ARBA" id="ARBA00010333"/>
    </source>
</evidence>
<dbReference type="OrthoDB" id="8613538at2"/>
<evidence type="ECO:0000256" key="3">
    <source>
        <dbReference type="ARBA" id="ARBA00022729"/>
    </source>
</evidence>
<reference evidence="7 8" key="1">
    <citation type="journal article" date="2015" name="Genome Announc.">
        <title>Expanding the biotechnology potential of lactobacilli through comparative genomics of 213 strains and associated genera.</title>
        <authorList>
            <person name="Sun Z."/>
            <person name="Harris H.M."/>
            <person name="McCann A."/>
            <person name="Guo C."/>
            <person name="Argimon S."/>
            <person name="Zhang W."/>
            <person name="Yang X."/>
            <person name="Jeffery I.B."/>
            <person name="Cooney J.C."/>
            <person name="Kagawa T.F."/>
            <person name="Liu W."/>
            <person name="Song Y."/>
            <person name="Salvetti E."/>
            <person name="Wrobel A."/>
            <person name="Rasinkangas P."/>
            <person name="Parkhill J."/>
            <person name="Rea M.C."/>
            <person name="O'Sullivan O."/>
            <person name="Ritari J."/>
            <person name="Douillard F.P."/>
            <person name="Paul Ross R."/>
            <person name="Yang R."/>
            <person name="Briner A.E."/>
            <person name="Felis G.E."/>
            <person name="de Vos W.M."/>
            <person name="Barrangou R."/>
            <person name="Klaenhammer T.R."/>
            <person name="Caufield P.W."/>
            <person name="Cui Y."/>
            <person name="Zhang H."/>
            <person name="O'Toole P.W."/>
        </authorList>
    </citation>
    <scope>NUCLEOTIDE SEQUENCE [LARGE SCALE GENOMIC DNA]</scope>
    <source>
        <strain evidence="7 8">DSM 20634</strain>
    </source>
</reference>
<keyword evidence="3" id="KW-0732">Signal</keyword>
<comment type="similarity">
    <text evidence="2 4">Belongs to the bacterial solute-binding protein 3 family.</text>
</comment>
<keyword evidence="5" id="KW-0472">Membrane</keyword>
<evidence type="ECO:0000259" key="6">
    <source>
        <dbReference type="SMART" id="SM00062"/>
    </source>
</evidence>
<comment type="subcellular location">
    <subcellularLocation>
        <location evidence="1">Cell envelope</location>
    </subcellularLocation>
</comment>
<dbReference type="AlphaFoldDB" id="A0A0R2A293"/>
<comment type="caution">
    <text evidence="7">The sequence shown here is derived from an EMBL/GenBank/DDBJ whole genome shotgun (WGS) entry which is preliminary data.</text>
</comment>
<dbReference type="SUPFAM" id="SSF53850">
    <property type="entry name" value="Periplasmic binding protein-like II"/>
    <property type="match status" value="1"/>
</dbReference>
<evidence type="ECO:0000256" key="4">
    <source>
        <dbReference type="RuleBase" id="RU003744"/>
    </source>
</evidence>
<feature type="transmembrane region" description="Helical" evidence="5">
    <location>
        <begin position="7"/>
        <end position="27"/>
    </location>
</feature>
<protein>
    <recommendedName>
        <fullName evidence="6">Solute-binding protein family 3/N-terminal domain-containing protein</fullName>
    </recommendedName>
</protein>
<dbReference type="EMBL" id="AYYY01000030">
    <property type="protein sequence ID" value="KRM61224.1"/>
    <property type="molecule type" value="Genomic_DNA"/>
</dbReference>
<name>A0A0R2A293_9LACO</name>
<sequence length="264" mass="28749">MKKTLSGIVGSIIIIGFVFLGVTQLWGTTASANSSKKTITIGTTGTSFPTSYKKGNKLVGFDVELINKAAKDLGYKPKWVTGEYDGLLADLDGGKVDTVANDVAITPARSKKYTFSTPYNVEETAIAVNKSSKYKTIHDLDGKTVSTGAASNNTDNLKKYDPKIKLRTFDARDQFYEALLAGHVDGTVDTRNNLKAIIKAKGYNWRVVSGTAATVKIALPFAKNAHGKKLNKQFSKEIKKLKQNGTVSKLSKQYFGYDVTKDDK</sequence>
<dbReference type="GO" id="GO:0030313">
    <property type="term" value="C:cell envelope"/>
    <property type="evidence" value="ECO:0007669"/>
    <property type="project" value="UniProtKB-SubCell"/>
</dbReference>
<organism evidence="7 8">
    <name type="scientific">Paucilactobacillus vaccinostercus DSM 20634</name>
    <dbReference type="NCBI Taxonomy" id="1423813"/>
    <lineage>
        <taxon>Bacteria</taxon>
        <taxon>Bacillati</taxon>
        <taxon>Bacillota</taxon>
        <taxon>Bacilli</taxon>
        <taxon>Lactobacillales</taxon>
        <taxon>Lactobacillaceae</taxon>
        <taxon>Paucilactobacillus</taxon>
    </lineage>
</organism>
<dbReference type="PATRIC" id="fig|1423813.3.peg.1935"/>
<dbReference type="PANTHER" id="PTHR35936:SF19">
    <property type="entry name" value="AMINO-ACID-BINDING PROTEIN YXEM-RELATED"/>
    <property type="match status" value="1"/>
</dbReference>
<evidence type="ECO:0000313" key="7">
    <source>
        <dbReference type="EMBL" id="KRM61224.1"/>
    </source>
</evidence>
<evidence type="ECO:0000256" key="5">
    <source>
        <dbReference type="SAM" id="Phobius"/>
    </source>
</evidence>
<dbReference type="STRING" id="1423813.FC26_GL001906"/>
<dbReference type="PROSITE" id="PS01039">
    <property type="entry name" value="SBP_BACTERIAL_3"/>
    <property type="match status" value="1"/>
</dbReference>
<dbReference type="InterPro" id="IPR018313">
    <property type="entry name" value="SBP_3_CS"/>
</dbReference>
<dbReference type="Pfam" id="PF00497">
    <property type="entry name" value="SBP_bac_3"/>
    <property type="match status" value="1"/>
</dbReference>
<evidence type="ECO:0000256" key="1">
    <source>
        <dbReference type="ARBA" id="ARBA00004196"/>
    </source>
</evidence>
<feature type="domain" description="Solute-binding protein family 3/N-terminal" evidence="6">
    <location>
        <begin position="38"/>
        <end position="258"/>
    </location>
</feature>
<dbReference type="Proteomes" id="UP000051733">
    <property type="component" value="Unassembled WGS sequence"/>
</dbReference>
<keyword evidence="5" id="KW-1133">Transmembrane helix</keyword>
<dbReference type="RefSeq" id="WP_057779281.1">
    <property type="nucleotide sequence ID" value="NZ_AYYY01000030.1"/>
</dbReference>
<accession>A0A0R2A293</accession>
<dbReference type="Gene3D" id="3.40.190.10">
    <property type="entry name" value="Periplasmic binding protein-like II"/>
    <property type="match status" value="2"/>
</dbReference>
<dbReference type="InterPro" id="IPR001638">
    <property type="entry name" value="Solute-binding_3/MltF_N"/>
</dbReference>
<evidence type="ECO:0000313" key="8">
    <source>
        <dbReference type="Proteomes" id="UP000051733"/>
    </source>
</evidence>